<accession>A0ABV1UEH0</accession>
<evidence type="ECO:0000313" key="1">
    <source>
        <dbReference type="EMBL" id="MER6432098.1"/>
    </source>
</evidence>
<evidence type="ECO:0000313" key="2">
    <source>
        <dbReference type="Proteomes" id="UP001470023"/>
    </source>
</evidence>
<dbReference type="RefSeq" id="WP_352064938.1">
    <property type="nucleotide sequence ID" value="NZ_JBEPAZ010000037.1"/>
</dbReference>
<dbReference type="Proteomes" id="UP001470023">
    <property type="component" value="Unassembled WGS sequence"/>
</dbReference>
<name>A0ABV1UEH0_9ACTN</name>
<dbReference type="EMBL" id="JBEPAZ010000037">
    <property type="protein sequence ID" value="MER6432098.1"/>
    <property type="molecule type" value="Genomic_DNA"/>
</dbReference>
<keyword evidence="2" id="KW-1185">Reference proteome</keyword>
<gene>
    <name evidence="1" type="ORF">ABT272_30895</name>
</gene>
<comment type="caution">
    <text evidence="1">The sequence shown here is derived from an EMBL/GenBank/DDBJ whole genome shotgun (WGS) entry which is preliminary data.</text>
</comment>
<organism evidence="1 2">
    <name type="scientific">Streptomyces sp. 900105245</name>
    <dbReference type="NCBI Taxonomy" id="3154379"/>
    <lineage>
        <taxon>Bacteria</taxon>
        <taxon>Bacillati</taxon>
        <taxon>Actinomycetota</taxon>
        <taxon>Actinomycetes</taxon>
        <taxon>Kitasatosporales</taxon>
        <taxon>Streptomycetaceae</taxon>
        <taxon>Streptomyces</taxon>
    </lineage>
</organism>
<proteinExistence type="predicted"/>
<protein>
    <submittedName>
        <fullName evidence="1">Uncharacterized protein</fullName>
    </submittedName>
</protein>
<reference evidence="1 2" key="1">
    <citation type="submission" date="2024-06" db="EMBL/GenBank/DDBJ databases">
        <title>The Natural Products Discovery Center: Release of the First 8490 Sequenced Strains for Exploring Actinobacteria Biosynthetic Diversity.</title>
        <authorList>
            <person name="Kalkreuter E."/>
            <person name="Kautsar S.A."/>
            <person name="Yang D."/>
            <person name="Bader C.D."/>
            <person name="Teijaro C.N."/>
            <person name="Fluegel L."/>
            <person name="Davis C.M."/>
            <person name="Simpson J.R."/>
            <person name="Lauterbach L."/>
            <person name="Steele A.D."/>
            <person name="Gui C."/>
            <person name="Meng S."/>
            <person name="Li G."/>
            <person name="Viehrig K."/>
            <person name="Ye F."/>
            <person name="Su P."/>
            <person name="Kiefer A.F."/>
            <person name="Nichols A."/>
            <person name="Cepeda A.J."/>
            <person name="Yan W."/>
            <person name="Fan B."/>
            <person name="Jiang Y."/>
            <person name="Adhikari A."/>
            <person name="Zheng C.-J."/>
            <person name="Schuster L."/>
            <person name="Cowan T.M."/>
            <person name="Smanski M.J."/>
            <person name="Chevrette M.G."/>
            <person name="De Carvalho L.P.S."/>
            <person name="Shen B."/>
        </authorList>
    </citation>
    <scope>NUCLEOTIDE SEQUENCE [LARGE SCALE GENOMIC DNA]</scope>
    <source>
        <strain evidence="1 2">NPDC001166</strain>
    </source>
</reference>
<sequence>MASPPDQDVDPFAAVETLRAALDQAGIVLPSLAVDPGSPAVALIDLGRVRAPVAVRLAAALQRGAAA</sequence>